<sequence>MADVVRVEPEGDVAVVVIDNPPINASSLSVRAGILAAVEAAAADPAVNAVVLIGAGSTFIAGADLKEFGQPLADPQNPAVIAAIEACAKPVVAALHGAALGGGFEIALGCDARVALAETKVGLPEVTLGIIPGAGGTQRLPRLTGIPKAVELVCKGARIGTEEALALGMIDAVAPAELRAAAVAHARAMIGKNRLRDRPVPDASPEAIEAAAAAALKAGRGRPAVRAAIAAITVAAETPIDEGLAAERAAFQELRTSREARALRHQFFAEREAAKLPGLDAKPRPLARVAVLGAGTMGTGIAISSLDAGLPVTLVEQDAAALDRGRARISDFYAGRVARGALTAEAAAAREGRLTPTLDWDSLGEVDLVIEAVFEDLDVKREVFKRLDAVARPGAVLASNTSYLDLDAIAAATSRPEDVVGLHFFSPANVMRLLEVVRGAKTAPDTLATGLALGRRLGKVSVVSGNAFGFIGNRIYAAYRRQCEFLLEEGASPAEVDAALEGFGFAMGPFAVGDMSGLDIAWRMRQSTAASRDPSHRYVTIPDRLCEAGRLGRKTGAGYYRYEDGKRQPDPATVAIIDAARAEKGIVPRAIAAEEIVERALLAMVNEACLLLGEGVAPRASDVDVVLTNGYGFPKWEGGPVFWATERGAAMVARNLDRLEEASGAGFQRGDLAAIFAAEPV</sequence>
<evidence type="ECO:0000256" key="2">
    <source>
        <dbReference type="ARBA" id="ARBA00005005"/>
    </source>
</evidence>
<dbReference type="GO" id="GO:0004300">
    <property type="term" value="F:enoyl-CoA hydratase activity"/>
    <property type="evidence" value="ECO:0007669"/>
    <property type="project" value="UniProtKB-ARBA"/>
</dbReference>
<dbReference type="Pfam" id="PF00378">
    <property type="entry name" value="ECH_1"/>
    <property type="match status" value="1"/>
</dbReference>
<dbReference type="Pfam" id="PF00725">
    <property type="entry name" value="3HCDH"/>
    <property type="match status" value="1"/>
</dbReference>
<dbReference type="InterPro" id="IPR018376">
    <property type="entry name" value="Enoyl-CoA_hyd/isom_CS"/>
</dbReference>
<dbReference type="SUPFAM" id="SSF51735">
    <property type="entry name" value="NAD(P)-binding Rossmann-fold domains"/>
    <property type="match status" value="1"/>
</dbReference>
<dbReference type="AlphaFoldDB" id="A0A501WDL3"/>
<keyword evidence="11" id="KW-0456">Lyase</keyword>
<evidence type="ECO:0000256" key="14">
    <source>
        <dbReference type="RuleBase" id="RU003707"/>
    </source>
</evidence>
<accession>A0A501WDL3</accession>
<evidence type="ECO:0000256" key="4">
    <source>
        <dbReference type="ARBA" id="ARBA00022832"/>
    </source>
</evidence>
<organism evidence="17 18">
    <name type="scientific">Amaricoccus solimangrovi</name>
    <dbReference type="NCBI Taxonomy" id="2589815"/>
    <lineage>
        <taxon>Bacteria</taxon>
        <taxon>Pseudomonadati</taxon>
        <taxon>Pseudomonadota</taxon>
        <taxon>Alphaproteobacteria</taxon>
        <taxon>Rhodobacterales</taxon>
        <taxon>Paracoccaceae</taxon>
        <taxon>Amaricoccus</taxon>
    </lineage>
</organism>
<dbReference type="Proteomes" id="UP000319255">
    <property type="component" value="Unassembled WGS sequence"/>
</dbReference>
<keyword evidence="9" id="KW-0576">Peroxisome</keyword>
<dbReference type="FunFam" id="1.10.1040.50:FF:000006">
    <property type="entry name" value="Peroxisomal bifunctional enzyme"/>
    <property type="match status" value="1"/>
</dbReference>
<comment type="subcellular location">
    <subcellularLocation>
        <location evidence="1">Peroxisome</location>
    </subcellularLocation>
</comment>
<dbReference type="InterPro" id="IPR006108">
    <property type="entry name" value="3HC_DH_C"/>
</dbReference>
<evidence type="ECO:0000256" key="13">
    <source>
        <dbReference type="ARBA" id="ARBA00049556"/>
    </source>
</evidence>
<reference evidence="17 18" key="1">
    <citation type="submission" date="2019-06" db="EMBL/GenBank/DDBJ databases">
        <title>A novel bacterium of genus Amaricoccus, isolated from marine sediment.</title>
        <authorList>
            <person name="Huang H."/>
            <person name="Mo K."/>
            <person name="Hu Y."/>
        </authorList>
    </citation>
    <scope>NUCLEOTIDE SEQUENCE [LARGE SCALE GENOMIC DNA]</scope>
    <source>
        <strain evidence="17 18">HB172011</strain>
    </source>
</reference>
<dbReference type="SUPFAM" id="SSF52096">
    <property type="entry name" value="ClpP/crotonase"/>
    <property type="match status" value="1"/>
</dbReference>
<dbReference type="InterPro" id="IPR006176">
    <property type="entry name" value="3-OHacyl-CoA_DH_NAD-bd"/>
</dbReference>
<proteinExistence type="inferred from homology"/>
<dbReference type="GO" id="GO:0016853">
    <property type="term" value="F:isomerase activity"/>
    <property type="evidence" value="ECO:0007669"/>
    <property type="project" value="UniProtKB-KW"/>
</dbReference>
<keyword evidence="5" id="KW-0442">Lipid degradation</keyword>
<keyword evidence="4" id="KW-0276">Fatty acid metabolism</keyword>
<dbReference type="InterPro" id="IPR001753">
    <property type="entry name" value="Enoyl-CoA_hydra/iso"/>
</dbReference>
<feature type="domain" description="3-hydroxyacyl-CoA dehydrogenase C-terminal" evidence="15">
    <location>
        <begin position="469"/>
        <end position="562"/>
    </location>
</feature>
<gene>
    <name evidence="17" type="ORF">FJM51_19885</name>
</gene>
<evidence type="ECO:0000256" key="8">
    <source>
        <dbReference type="ARBA" id="ARBA00023098"/>
    </source>
</evidence>
<dbReference type="GO" id="GO:0070403">
    <property type="term" value="F:NAD+ binding"/>
    <property type="evidence" value="ECO:0007669"/>
    <property type="project" value="InterPro"/>
</dbReference>
<dbReference type="InterPro" id="IPR029045">
    <property type="entry name" value="ClpP/crotonase-like_dom_sf"/>
</dbReference>
<dbReference type="Pfam" id="PF02737">
    <property type="entry name" value="3HCDH_N"/>
    <property type="match status" value="1"/>
</dbReference>
<comment type="caution">
    <text evidence="17">The sequence shown here is derived from an EMBL/GenBank/DDBJ whole genome shotgun (WGS) entry which is preliminary data.</text>
</comment>
<comment type="catalytic activity">
    <reaction evidence="13">
        <text>a (3S)-3-hydroxyacyl-CoA + NAD(+) = a 3-oxoacyl-CoA + NADH + H(+)</text>
        <dbReference type="Rhea" id="RHEA:22432"/>
        <dbReference type="ChEBI" id="CHEBI:15378"/>
        <dbReference type="ChEBI" id="CHEBI:57318"/>
        <dbReference type="ChEBI" id="CHEBI:57540"/>
        <dbReference type="ChEBI" id="CHEBI:57945"/>
        <dbReference type="ChEBI" id="CHEBI:90726"/>
        <dbReference type="EC" id="1.1.1.35"/>
    </reaction>
</comment>
<dbReference type="InterPro" id="IPR036291">
    <property type="entry name" value="NAD(P)-bd_dom_sf"/>
</dbReference>
<dbReference type="PANTHER" id="PTHR23309">
    <property type="entry name" value="3-HYDROXYACYL-COA DEHYROGENASE"/>
    <property type="match status" value="1"/>
</dbReference>
<dbReference type="PROSITE" id="PS00166">
    <property type="entry name" value="ENOYL_COA_HYDRATASE"/>
    <property type="match status" value="1"/>
</dbReference>
<evidence type="ECO:0000313" key="18">
    <source>
        <dbReference type="Proteomes" id="UP000319255"/>
    </source>
</evidence>
<comment type="similarity">
    <text evidence="3">In the N-terminal section; belongs to the enoyl-CoA hydratase/isomerase family.</text>
</comment>
<dbReference type="RefSeq" id="WP_140455886.1">
    <property type="nucleotide sequence ID" value="NZ_VFRP01000030.1"/>
</dbReference>
<dbReference type="EMBL" id="VFRP01000030">
    <property type="protein sequence ID" value="TPE47478.1"/>
    <property type="molecule type" value="Genomic_DNA"/>
</dbReference>
<evidence type="ECO:0000256" key="7">
    <source>
        <dbReference type="ARBA" id="ARBA00023027"/>
    </source>
</evidence>
<evidence type="ECO:0000256" key="12">
    <source>
        <dbReference type="ARBA" id="ARBA00023268"/>
    </source>
</evidence>
<name>A0A501WDL3_9RHOB</name>
<dbReference type="Gene3D" id="3.40.50.720">
    <property type="entry name" value="NAD(P)-binding Rossmann-like Domain"/>
    <property type="match status" value="1"/>
</dbReference>
<evidence type="ECO:0000256" key="9">
    <source>
        <dbReference type="ARBA" id="ARBA00023140"/>
    </source>
</evidence>
<feature type="domain" description="3-hydroxyacyl-CoA dehydrogenase NAD binding" evidence="16">
    <location>
        <begin position="289"/>
        <end position="464"/>
    </location>
</feature>
<dbReference type="UniPathway" id="UPA00659"/>
<keyword evidence="6" id="KW-0560">Oxidoreductase</keyword>
<dbReference type="SUPFAM" id="SSF48179">
    <property type="entry name" value="6-phosphogluconate dehydrogenase C-terminal domain-like"/>
    <property type="match status" value="2"/>
</dbReference>
<evidence type="ECO:0000259" key="15">
    <source>
        <dbReference type="Pfam" id="PF00725"/>
    </source>
</evidence>
<dbReference type="OrthoDB" id="9771883at2"/>
<evidence type="ECO:0000313" key="17">
    <source>
        <dbReference type="EMBL" id="TPE47478.1"/>
    </source>
</evidence>
<keyword evidence="12" id="KW-0511">Multifunctional enzyme</keyword>
<evidence type="ECO:0000259" key="16">
    <source>
        <dbReference type="Pfam" id="PF02737"/>
    </source>
</evidence>
<comment type="similarity">
    <text evidence="14">Belongs to the enoyl-CoA hydratase/isomerase family.</text>
</comment>
<dbReference type="GO" id="GO:0003857">
    <property type="term" value="F:(3S)-3-hydroxyacyl-CoA dehydrogenase (NAD+) activity"/>
    <property type="evidence" value="ECO:0007669"/>
    <property type="project" value="UniProtKB-EC"/>
</dbReference>
<dbReference type="InterPro" id="IPR008927">
    <property type="entry name" value="6-PGluconate_DH-like_C_sf"/>
</dbReference>
<dbReference type="PANTHER" id="PTHR23309:SF51">
    <property type="entry name" value="3-HYDROXYACYL-COA DEHYDROGENASE-RELATED"/>
    <property type="match status" value="1"/>
</dbReference>
<keyword evidence="18" id="KW-1185">Reference proteome</keyword>
<evidence type="ECO:0000256" key="6">
    <source>
        <dbReference type="ARBA" id="ARBA00023002"/>
    </source>
</evidence>
<evidence type="ECO:0000256" key="3">
    <source>
        <dbReference type="ARBA" id="ARBA00008750"/>
    </source>
</evidence>
<evidence type="ECO:0000256" key="10">
    <source>
        <dbReference type="ARBA" id="ARBA00023235"/>
    </source>
</evidence>
<keyword evidence="7" id="KW-0520">NAD</keyword>
<dbReference type="Gene3D" id="3.90.226.10">
    <property type="entry name" value="2-enoyl-CoA Hydratase, Chain A, domain 1"/>
    <property type="match status" value="1"/>
</dbReference>
<dbReference type="CDD" id="cd06558">
    <property type="entry name" value="crotonase-like"/>
    <property type="match status" value="1"/>
</dbReference>
<keyword evidence="10" id="KW-0413">Isomerase</keyword>
<evidence type="ECO:0000256" key="5">
    <source>
        <dbReference type="ARBA" id="ARBA00022963"/>
    </source>
</evidence>
<dbReference type="GO" id="GO:0006635">
    <property type="term" value="P:fatty acid beta-oxidation"/>
    <property type="evidence" value="ECO:0007669"/>
    <property type="project" value="UniProtKB-UniPathway"/>
</dbReference>
<keyword evidence="8" id="KW-0443">Lipid metabolism</keyword>
<dbReference type="FunFam" id="3.40.50.720:FF:000009">
    <property type="entry name" value="Fatty oxidation complex, alpha subunit"/>
    <property type="match status" value="1"/>
</dbReference>
<dbReference type="Gene3D" id="1.10.1040.50">
    <property type="match status" value="1"/>
</dbReference>
<protein>
    <submittedName>
        <fullName evidence="17">3-hydroxyacyl-CoA dehydrogenase</fullName>
    </submittedName>
</protein>
<evidence type="ECO:0000256" key="1">
    <source>
        <dbReference type="ARBA" id="ARBA00004275"/>
    </source>
</evidence>
<comment type="pathway">
    <text evidence="2">Lipid metabolism; fatty acid beta-oxidation.</text>
</comment>
<evidence type="ECO:0000256" key="11">
    <source>
        <dbReference type="ARBA" id="ARBA00023239"/>
    </source>
</evidence>